<dbReference type="PANTHER" id="PTHR33570">
    <property type="entry name" value="4-CARBOXYMUCONOLACTONE DECARBOXYLASE FAMILY PROTEIN"/>
    <property type="match status" value="1"/>
</dbReference>
<dbReference type="EMBL" id="FMZO01000005">
    <property type="protein sequence ID" value="SDC97768.1"/>
    <property type="molecule type" value="Genomic_DNA"/>
</dbReference>
<dbReference type="Gene3D" id="1.20.1290.10">
    <property type="entry name" value="AhpD-like"/>
    <property type="match status" value="1"/>
</dbReference>
<evidence type="ECO:0000259" key="2">
    <source>
        <dbReference type="Pfam" id="PF02627"/>
    </source>
</evidence>
<feature type="domain" description="Carboxymuconolactone decarboxylase-like" evidence="2">
    <location>
        <begin position="59"/>
        <end position="118"/>
    </location>
</feature>
<dbReference type="PANTHER" id="PTHR33570:SF2">
    <property type="entry name" value="CARBOXYMUCONOLACTONE DECARBOXYLASE-LIKE DOMAIN-CONTAINING PROTEIN"/>
    <property type="match status" value="1"/>
</dbReference>
<accession>A0A1G6QZP3</accession>
<evidence type="ECO:0000313" key="3">
    <source>
        <dbReference type="EMBL" id="SDC97768.1"/>
    </source>
</evidence>
<dbReference type="InterPro" id="IPR003779">
    <property type="entry name" value="CMD-like"/>
</dbReference>
<dbReference type="SUPFAM" id="SSF69118">
    <property type="entry name" value="AhpD-like"/>
    <property type="match status" value="1"/>
</dbReference>
<keyword evidence="1" id="KW-0812">Transmembrane</keyword>
<sequence length="271" mass="30002">MEIRCIIVYQAIDSRRQIKPPKTFCGMKTFKLFIGLAIVLSIAPFALNAQSDPEKRVILTLREQSIIRIAAVAGKGDLSKLKAELNAGLEAGLTVNQIKEVLVHLYAYAGFPRSLRGLQTFMAVLDERKAKGINDIMGAKASPIRSEHSKYERGKAILEKLTGVPEAGPKTGYAAFAPEIEVFLKEHLFADIFERDVLTYAEREWVTVSVLSSIGGVEPMLRSHLNICLNVGIAPDQLQQFTEVIKQAIGRKEARNAKKVVSEVLKNKSKK</sequence>
<reference evidence="4" key="1">
    <citation type="submission" date="2016-10" db="EMBL/GenBank/DDBJ databases">
        <authorList>
            <person name="Varghese N."/>
            <person name="Submissions S."/>
        </authorList>
    </citation>
    <scope>NUCLEOTIDE SEQUENCE [LARGE SCALE GENOMIC DNA]</scope>
    <source>
        <strain evidence="4">DSM 25811 / CCM 8410 / LMG 26954 / E90</strain>
    </source>
</reference>
<dbReference type="GO" id="GO:0051920">
    <property type="term" value="F:peroxiredoxin activity"/>
    <property type="evidence" value="ECO:0007669"/>
    <property type="project" value="InterPro"/>
</dbReference>
<proteinExistence type="predicted"/>
<organism evidence="3 4">
    <name type="scientific">Niabella drilacis (strain DSM 25811 / CCM 8410 / CCUG 62505 / LMG 26954 / E90)</name>
    <dbReference type="NCBI Taxonomy" id="1285928"/>
    <lineage>
        <taxon>Bacteria</taxon>
        <taxon>Pseudomonadati</taxon>
        <taxon>Bacteroidota</taxon>
        <taxon>Chitinophagia</taxon>
        <taxon>Chitinophagales</taxon>
        <taxon>Chitinophagaceae</taxon>
        <taxon>Niabella</taxon>
    </lineage>
</organism>
<keyword evidence="4" id="KW-1185">Reference proteome</keyword>
<evidence type="ECO:0000313" key="4">
    <source>
        <dbReference type="Proteomes" id="UP000198757"/>
    </source>
</evidence>
<keyword evidence="1" id="KW-1133">Transmembrane helix</keyword>
<dbReference type="Proteomes" id="UP000198757">
    <property type="component" value="Unassembled WGS sequence"/>
</dbReference>
<feature type="transmembrane region" description="Helical" evidence="1">
    <location>
        <begin position="29"/>
        <end position="47"/>
    </location>
</feature>
<dbReference type="InterPro" id="IPR052512">
    <property type="entry name" value="4CMD/NDH-1_regulator"/>
</dbReference>
<dbReference type="InterPro" id="IPR029032">
    <property type="entry name" value="AhpD-like"/>
</dbReference>
<name>A0A1G6QZP3_NIADE</name>
<dbReference type="Pfam" id="PF02627">
    <property type="entry name" value="CMD"/>
    <property type="match status" value="1"/>
</dbReference>
<evidence type="ECO:0000256" key="1">
    <source>
        <dbReference type="SAM" id="Phobius"/>
    </source>
</evidence>
<dbReference type="STRING" id="1285928.SAMN04487894_10585"/>
<keyword evidence="1" id="KW-0472">Membrane</keyword>
<protein>
    <submittedName>
        <fullName evidence="3">Carboxymuconolactone decarboxylase family protein</fullName>
    </submittedName>
</protein>
<gene>
    <name evidence="3" type="ORF">SAMN04487894_10585</name>
</gene>
<dbReference type="AlphaFoldDB" id="A0A1G6QZP3"/>